<gene>
    <name evidence="6" type="ORF">MNOR_LOCUS30663</name>
</gene>
<dbReference type="InterPro" id="IPR012677">
    <property type="entry name" value="Nucleotide-bd_a/b_plait_sf"/>
</dbReference>
<dbReference type="InterPro" id="IPR000504">
    <property type="entry name" value="RRM_dom"/>
</dbReference>
<dbReference type="Proteomes" id="UP001497623">
    <property type="component" value="Unassembled WGS sequence"/>
</dbReference>
<dbReference type="SUPFAM" id="SSF54928">
    <property type="entry name" value="RNA-binding domain, RBD"/>
    <property type="match status" value="1"/>
</dbReference>
<evidence type="ECO:0000259" key="5">
    <source>
        <dbReference type="PROSITE" id="PS50102"/>
    </source>
</evidence>
<dbReference type="SMART" id="SM00360">
    <property type="entry name" value="RRM"/>
    <property type="match status" value="2"/>
</dbReference>
<evidence type="ECO:0000256" key="2">
    <source>
        <dbReference type="ARBA" id="ARBA00022884"/>
    </source>
</evidence>
<dbReference type="GO" id="GO:0003723">
    <property type="term" value="F:RNA binding"/>
    <property type="evidence" value="ECO:0007669"/>
    <property type="project" value="UniProtKB-UniRule"/>
</dbReference>
<dbReference type="Pfam" id="PF08075">
    <property type="entry name" value="NOPS"/>
    <property type="match status" value="1"/>
</dbReference>
<comment type="caution">
    <text evidence="6">The sequence shown here is derived from an EMBL/GenBank/DDBJ whole genome shotgun (WGS) entry which is preliminary data.</text>
</comment>
<feature type="domain" description="RRM" evidence="5">
    <location>
        <begin position="268"/>
        <end position="349"/>
    </location>
</feature>
<dbReference type="FunFam" id="3.30.70.330:FF:000043">
    <property type="entry name" value="paraspeckle component 1 isoform X1"/>
    <property type="match status" value="1"/>
</dbReference>
<evidence type="ECO:0000313" key="7">
    <source>
        <dbReference type="Proteomes" id="UP001497623"/>
    </source>
</evidence>
<keyword evidence="7" id="KW-1185">Reference proteome</keyword>
<keyword evidence="1" id="KW-0677">Repeat</keyword>
<proteinExistence type="predicted"/>
<feature type="domain" description="RRM" evidence="5">
    <location>
        <begin position="193"/>
        <end position="265"/>
    </location>
</feature>
<dbReference type="PANTHER" id="PTHR23189">
    <property type="entry name" value="RNA RECOGNITION MOTIF-CONTAINING"/>
    <property type="match status" value="1"/>
</dbReference>
<feature type="region of interest" description="Disordered" evidence="4">
    <location>
        <begin position="45"/>
        <end position="155"/>
    </location>
</feature>
<feature type="non-terminal residue" evidence="6">
    <location>
        <position position="1"/>
    </location>
</feature>
<dbReference type="PROSITE" id="PS50102">
    <property type="entry name" value="RRM"/>
    <property type="match status" value="2"/>
</dbReference>
<name>A0AAV2S0K5_MEGNR</name>
<evidence type="ECO:0000313" key="6">
    <source>
        <dbReference type="EMBL" id="CAL4151039.1"/>
    </source>
</evidence>
<evidence type="ECO:0000256" key="1">
    <source>
        <dbReference type="ARBA" id="ARBA00022737"/>
    </source>
</evidence>
<evidence type="ECO:0000256" key="4">
    <source>
        <dbReference type="SAM" id="MobiDB-lite"/>
    </source>
</evidence>
<sequence>CKHNCRSVGSKVGCCLPVGDKKMSVVAEKKHAEVIGLQNKEPKQEDKFNYTTPNRGNNNWRNNGNQVGMRNDNTPNNTGNNNNFKKSPWGRNTSMDGSNGNTSFTGTPNDGNQGSGMKGRDFKKSPWGRNSSFDNGGSPRFTGSPGDFHQGSGRKVLGQGRDFYITDKLKEISENLYDLEPRVETQRKFSNQARLWVGNIHSTTTEEELKELFNPYGEFDEFYFDKNKGFGFVRMDFKANAVKAQVELNKKNLNGRELKIRLSPTQGTALKVRNLSPHVTTELLEKVFEIFGELERVMVFRDERGNSTCEGVVEYCRKASVNMVMRKCQEGCLYLSASLRPVIVEQMPLVDEHEGLGEVNINKRETKYYDERHRGPRLPPVGSFEDEFGNKWKKLYETYDLKKKEIDDIMIEESRKLDMQMELAKHEHETEMLRRKLKDREEANYRQKMQFEQRMGGYGQPDNNLPKYEDRHFRQKEQNHTHPQNFAGQRWEDTHYDSLYNEPGGPHRGNLGGRPGGNNFVGDNQG</sequence>
<accession>A0AAV2S0K5</accession>
<dbReference type="Pfam" id="PF00076">
    <property type="entry name" value="RRM_1"/>
    <property type="match status" value="2"/>
</dbReference>
<reference evidence="6 7" key="1">
    <citation type="submission" date="2024-05" db="EMBL/GenBank/DDBJ databases">
        <authorList>
            <person name="Wallberg A."/>
        </authorList>
    </citation>
    <scope>NUCLEOTIDE SEQUENCE [LARGE SCALE GENOMIC DNA]</scope>
</reference>
<evidence type="ECO:0000256" key="3">
    <source>
        <dbReference type="PROSITE-ProRule" id="PRU00176"/>
    </source>
</evidence>
<dbReference type="AlphaFoldDB" id="A0AAV2S0K5"/>
<organism evidence="6 7">
    <name type="scientific">Meganyctiphanes norvegica</name>
    <name type="common">Northern krill</name>
    <name type="synonym">Thysanopoda norvegica</name>
    <dbReference type="NCBI Taxonomy" id="48144"/>
    <lineage>
        <taxon>Eukaryota</taxon>
        <taxon>Metazoa</taxon>
        <taxon>Ecdysozoa</taxon>
        <taxon>Arthropoda</taxon>
        <taxon>Crustacea</taxon>
        <taxon>Multicrustacea</taxon>
        <taxon>Malacostraca</taxon>
        <taxon>Eumalacostraca</taxon>
        <taxon>Eucarida</taxon>
        <taxon>Euphausiacea</taxon>
        <taxon>Euphausiidae</taxon>
        <taxon>Meganyctiphanes</taxon>
    </lineage>
</organism>
<dbReference type="Gene3D" id="6.10.250.1170">
    <property type="match status" value="1"/>
</dbReference>
<keyword evidence="2 3" id="KW-0694">RNA-binding</keyword>
<protein>
    <recommendedName>
        <fullName evidence="5">RRM domain-containing protein</fullName>
    </recommendedName>
</protein>
<dbReference type="Gene3D" id="3.30.70.330">
    <property type="match status" value="2"/>
</dbReference>
<feature type="compositionally biased region" description="Low complexity" evidence="4">
    <location>
        <begin position="54"/>
        <end position="83"/>
    </location>
</feature>
<feature type="compositionally biased region" description="Gly residues" evidence="4">
    <location>
        <begin position="506"/>
        <end position="516"/>
    </location>
</feature>
<dbReference type="InterPro" id="IPR012975">
    <property type="entry name" value="NOPS"/>
</dbReference>
<feature type="compositionally biased region" description="Polar residues" evidence="4">
    <location>
        <begin position="90"/>
        <end position="112"/>
    </location>
</feature>
<dbReference type="InterPro" id="IPR035979">
    <property type="entry name" value="RBD_domain_sf"/>
</dbReference>
<dbReference type="EMBL" id="CAXKWB010037993">
    <property type="protein sequence ID" value="CAL4151039.1"/>
    <property type="molecule type" value="Genomic_DNA"/>
</dbReference>
<feature type="region of interest" description="Disordered" evidence="4">
    <location>
        <begin position="475"/>
        <end position="526"/>
    </location>
</feature>
<feature type="non-terminal residue" evidence="6">
    <location>
        <position position="526"/>
    </location>
</feature>